<dbReference type="Proteomes" id="UP001597417">
    <property type="component" value="Unassembled WGS sequence"/>
</dbReference>
<evidence type="ECO:0000313" key="2">
    <source>
        <dbReference type="Proteomes" id="UP001597417"/>
    </source>
</evidence>
<accession>A0ABW5G596</accession>
<dbReference type="RefSeq" id="WP_378268170.1">
    <property type="nucleotide sequence ID" value="NZ_JBHUKR010000017.1"/>
</dbReference>
<gene>
    <name evidence="1" type="ORF">ACFSXZ_27810</name>
</gene>
<dbReference type="EMBL" id="JBHUKR010000017">
    <property type="protein sequence ID" value="MFD2420141.1"/>
    <property type="molecule type" value="Genomic_DNA"/>
</dbReference>
<proteinExistence type="predicted"/>
<keyword evidence="2" id="KW-1185">Reference proteome</keyword>
<comment type="caution">
    <text evidence="1">The sequence shown here is derived from an EMBL/GenBank/DDBJ whole genome shotgun (WGS) entry which is preliminary data.</text>
</comment>
<name>A0ABW5G596_9PSEU</name>
<evidence type="ECO:0000313" key="1">
    <source>
        <dbReference type="EMBL" id="MFD2420141.1"/>
    </source>
</evidence>
<reference evidence="2" key="1">
    <citation type="journal article" date="2019" name="Int. J. Syst. Evol. Microbiol.">
        <title>The Global Catalogue of Microorganisms (GCM) 10K type strain sequencing project: providing services to taxonomists for standard genome sequencing and annotation.</title>
        <authorList>
            <consortium name="The Broad Institute Genomics Platform"/>
            <consortium name="The Broad Institute Genome Sequencing Center for Infectious Disease"/>
            <person name="Wu L."/>
            <person name="Ma J."/>
        </authorList>
    </citation>
    <scope>NUCLEOTIDE SEQUENCE [LARGE SCALE GENOMIC DNA]</scope>
    <source>
        <strain evidence="2">CGMCC 4.7645</strain>
    </source>
</reference>
<organism evidence="1 2">
    <name type="scientific">Amycolatopsis pigmentata</name>
    <dbReference type="NCBI Taxonomy" id="450801"/>
    <lineage>
        <taxon>Bacteria</taxon>
        <taxon>Bacillati</taxon>
        <taxon>Actinomycetota</taxon>
        <taxon>Actinomycetes</taxon>
        <taxon>Pseudonocardiales</taxon>
        <taxon>Pseudonocardiaceae</taxon>
        <taxon>Amycolatopsis</taxon>
    </lineage>
</organism>
<protein>
    <submittedName>
        <fullName evidence="1">Uncharacterized protein</fullName>
    </submittedName>
</protein>
<sequence>MPVPVAWRRLWLWVSLLVSSSVVAGSGVGGLGRPVFTPWPDTIGVVSPMDTLGNPVGADGELPADAQLPALLLRCSRTCCEIRRIT</sequence>